<evidence type="ECO:0000313" key="1">
    <source>
        <dbReference type="EMBL" id="KAJ1676884.1"/>
    </source>
</evidence>
<accession>A0ACC1HSH3</accession>
<dbReference type="EMBL" id="JAMZIH010003343">
    <property type="protein sequence ID" value="KAJ1676884.1"/>
    <property type="molecule type" value="Genomic_DNA"/>
</dbReference>
<sequence length="188" mass="21281">MLTQPEKSIEELINSASPSSTRSRRIQQNGLTYSTRASLDSLQGTQFPQEVLSPNIAYQLIHDQLQFDGNPQMNGATFLTTWMEKEARDLINENLAINFADQDEYPATLKLHGRCVRYLSHLWKIPADKEAVGTAVCGSSEGIMLGGLAMKWRWRERRQAEGKDTKRPNIVFGANSQVALEKFARYFD</sequence>
<gene>
    <name evidence="1" type="primary">GAD1_2</name>
    <name evidence="1" type="ORF">EV182_007321</name>
</gene>
<proteinExistence type="predicted"/>
<reference evidence="1" key="1">
    <citation type="submission" date="2022-06" db="EMBL/GenBank/DDBJ databases">
        <title>Phylogenomic reconstructions and comparative analyses of Kickxellomycotina fungi.</title>
        <authorList>
            <person name="Reynolds N.K."/>
            <person name="Stajich J.E."/>
            <person name="Barry K."/>
            <person name="Grigoriev I.V."/>
            <person name="Crous P."/>
            <person name="Smith M.E."/>
        </authorList>
    </citation>
    <scope>NUCLEOTIDE SEQUENCE</scope>
    <source>
        <strain evidence="1">RSA 2271</strain>
    </source>
</reference>
<name>A0ACC1HSH3_9FUNG</name>
<dbReference type="EC" id="4.1.1.15" evidence="1"/>
<keyword evidence="1" id="KW-0456">Lyase</keyword>
<dbReference type="Proteomes" id="UP001145114">
    <property type="component" value="Unassembled WGS sequence"/>
</dbReference>
<feature type="non-terminal residue" evidence="1">
    <location>
        <position position="188"/>
    </location>
</feature>
<protein>
    <submittedName>
        <fullName evidence="1">Glutamate decarboxylase gad1</fullName>
        <ecNumber evidence="1">4.1.1.15</ecNumber>
    </submittedName>
</protein>
<evidence type="ECO:0000313" key="2">
    <source>
        <dbReference type="Proteomes" id="UP001145114"/>
    </source>
</evidence>
<organism evidence="1 2">
    <name type="scientific">Spiromyces aspiralis</name>
    <dbReference type="NCBI Taxonomy" id="68401"/>
    <lineage>
        <taxon>Eukaryota</taxon>
        <taxon>Fungi</taxon>
        <taxon>Fungi incertae sedis</taxon>
        <taxon>Zoopagomycota</taxon>
        <taxon>Kickxellomycotina</taxon>
        <taxon>Kickxellomycetes</taxon>
        <taxon>Kickxellales</taxon>
        <taxon>Kickxellaceae</taxon>
        <taxon>Spiromyces</taxon>
    </lineage>
</organism>
<comment type="caution">
    <text evidence="1">The sequence shown here is derived from an EMBL/GenBank/DDBJ whole genome shotgun (WGS) entry which is preliminary data.</text>
</comment>
<keyword evidence="2" id="KW-1185">Reference proteome</keyword>